<organism evidence="2 3">
    <name type="scientific">Dysgonomonas termitidis</name>
    <dbReference type="NCBI Taxonomy" id="1516126"/>
    <lineage>
        <taxon>Bacteria</taxon>
        <taxon>Pseudomonadati</taxon>
        <taxon>Bacteroidota</taxon>
        <taxon>Bacteroidia</taxon>
        <taxon>Bacteroidales</taxon>
        <taxon>Dysgonomonadaceae</taxon>
        <taxon>Dysgonomonas</taxon>
    </lineage>
</organism>
<evidence type="ECO:0000313" key="3">
    <source>
        <dbReference type="Proteomes" id="UP001596023"/>
    </source>
</evidence>
<evidence type="ECO:0000256" key="1">
    <source>
        <dbReference type="SAM" id="Phobius"/>
    </source>
</evidence>
<dbReference type="EMBL" id="JBHSGN010000139">
    <property type="protein sequence ID" value="MFC4676503.1"/>
    <property type="molecule type" value="Genomic_DNA"/>
</dbReference>
<reference evidence="3" key="1">
    <citation type="journal article" date="2019" name="Int. J. Syst. Evol. Microbiol.">
        <title>The Global Catalogue of Microorganisms (GCM) 10K type strain sequencing project: providing services to taxonomists for standard genome sequencing and annotation.</title>
        <authorList>
            <consortium name="The Broad Institute Genomics Platform"/>
            <consortium name="The Broad Institute Genome Sequencing Center for Infectious Disease"/>
            <person name="Wu L."/>
            <person name="Ma J."/>
        </authorList>
    </citation>
    <scope>NUCLEOTIDE SEQUENCE [LARGE SCALE GENOMIC DNA]</scope>
    <source>
        <strain evidence="3">CCUG 66188</strain>
    </source>
</reference>
<evidence type="ECO:0000313" key="2">
    <source>
        <dbReference type="EMBL" id="MFC4676503.1"/>
    </source>
</evidence>
<protein>
    <submittedName>
        <fullName evidence="2">Uncharacterized protein</fullName>
    </submittedName>
</protein>
<gene>
    <name evidence="2" type="ORF">ACFO6W_22735</name>
</gene>
<accession>A0ABV9L3I1</accession>
<proteinExistence type="predicted"/>
<keyword evidence="1" id="KW-0812">Transmembrane</keyword>
<sequence length="104" mass="11998">MHISLIHRVQERLRQWLAFVFRHRILLSLRRFTHLLSDTLINSRDDLILRGGVCVANCFIHCLVIVSAVLPLVKAAARRLPCFYNNPLSIKSIGQRVNKESLII</sequence>
<name>A0ABV9L3I1_9BACT</name>
<dbReference type="RefSeq" id="WP_380000807.1">
    <property type="nucleotide sequence ID" value="NZ_JBHSGN010000139.1"/>
</dbReference>
<keyword evidence="1" id="KW-1133">Transmembrane helix</keyword>
<comment type="caution">
    <text evidence="2">The sequence shown here is derived from an EMBL/GenBank/DDBJ whole genome shotgun (WGS) entry which is preliminary data.</text>
</comment>
<feature type="transmembrane region" description="Helical" evidence="1">
    <location>
        <begin position="47"/>
        <end position="70"/>
    </location>
</feature>
<keyword evidence="1" id="KW-0472">Membrane</keyword>
<keyword evidence="3" id="KW-1185">Reference proteome</keyword>
<dbReference type="Proteomes" id="UP001596023">
    <property type="component" value="Unassembled WGS sequence"/>
</dbReference>